<feature type="transmembrane region" description="Helical" evidence="12">
    <location>
        <begin position="236"/>
        <end position="260"/>
    </location>
</feature>
<comment type="subcellular location">
    <subcellularLocation>
        <location evidence="1">Cell membrane</location>
        <topology evidence="1">Multi-pass membrane protein</topology>
    </subcellularLocation>
</comment>
<dbReference type="SMART" id="SM01381">
    <property type="entry name" value="7TM_GPCR_Srsx"/>
    <property type="match status" value="1"/>
</dbReference>
<feature type="domain" description="G-protein coupled receptors family 1 profile" evidence="13">
    <location>
        <begin position="22"/>
        <end position="290"/>
    </location>
</feature>
<feature type="transmembrane region" description="Helical" evidence="12">
    <location>
        <begin position="6"/>
        <end position="31"/>
    </location>
</feature>
<evidence type="ECO:0000256" key="2">
    <source>
        <dbReference type="ARBA" id="ARBA00022475"/>
    </source>
</evidence>
<evidence type="ECO:0000313" key="15">
    <source>
        <dbReference type="Proteomes" id="UP000762676"/>
    </source>
</evidence>
<evidence type="ECO:0000256" key="6">
    <source>
        <dbReference type="ARBA" id="ARBA00023136"/>
    </source>
</evidence>
<keyword evidence="3 12" id="KW-0812">Transmembrane</keyword>
<dbReference type="InterPro" id="IPR017452">
    <property type="entry name" value="GPCR_Rhodpsn_7TM"/>
</dbReference>
<dbReference type="InterPro" id="IPR001634">
    <property type="entry name" value="Adenosn_rcpt"/>
</dbReference>
<evidence type="ECO:0000256" key="4">
    <source>
        <dbReference type="ARBA" id="ARBA00022989"/>
    </source>
</evidence>
<evidence type="ECO:0000256" key="8">
    <source>
        <dbReference type="ARBA" id="ARBA00023170"/>
    </source>
</evidence>
<dbReference type="Gene3D" id="1.20.1070.10">
    <property type="entry name" value="Rhodopsin 7-helix transmembrane proteins"/>
    <property type="match status" value="1"/>
</dbReference>
<evidence type="ECO:0000256" key="1">
    <source>
        <dbReference type="ARBA" id="ARBA00004651"/>
    </source>
</evidence>
<keyword evidence="15" id="KW-1185">Reference proteome</keyword>
<dbReference type="Proteomes" id="UP000762676">
    <property type="component" value="Unassembled WGS sequence"/>
</dbReference>
<organism evidence="14 15">
    <name type="scientific">Elysia marginata</name>
    <dbReference type="NCBI Taxonomy" id="1093978"/>
    <lineage>
        <taxon>Eukaryota</taxon>
        <taxon>Metazoa</taxon>
        <taxon>Spiralia</taxon>
        <taxon>Lophotrochozoa</taxon>
        <taxon>Mollusca</taxon>
        <taxon>Gastropoda</taxon>
        <taxon>Heterobranchia</taxon>
        <taxon>Euthyneura</taxon>
        <taxon>Panpulmonata</taxon>
        <taxon>Sacoglossa</taxon>
        <taxon>Placobranchoidea</taxon>
        <taxon>Plakobranchidae</taxon>
        <taxon>Elysia</taxon>
    </lineage>
</organism>
<evidence type="ECO:0000256" key="11">
    <source>
        <dbReference type="SAM" id="MobiDB-lite"/>
    </source>
</evidence>
<dbReference type="PANTHER" id="PTHR24246:SF27">
    <property type="entry name" value="ADENOSINE RECEPTOR, ISOFORM A"/>
    <property type="match status" value="1"/>
</dbReference>
<keyword evidence="5" id="KW-0297">G-protein coupled receptor</keyword>
<evidence type="ECO:0000256" key="9">
    <source>
        <dbReference type="ARBA" id="ARBA00023180"/>
    </source>
</evidence>
<feature type="transmembrane region" description="Helical" evidence="12">
    <location>
        <begin position="162"/>
        <end position="188"/>
    </location>
</feature>
<dbReference type="PROSITE" id="PS00237">
    <property type="entry name" value="G_PROTEIN_RECEP_F1_1"/>
    <property type="match status" value="1"/>
</dbReference>
<keyword evidence="10" id="KW-0807">Transducer</keyword>
<keyword evidence="4 12" id="KW-1133">Transmembrane helix</keyword>
<dbReference type="Pfam" id="PF00001">
    <property type="entry name" value="7tm_1"/>
    <property type="match status" value="1"/>
</dbReference>
<keyword evidence="2" id="KW-1003">Cell membrane</keyword>
<keyword evidence="9" id="KW-0325">Glycoprotein</keyword>
<dbReference type="EMBL" id="BMAT01011161">
    <property type="protein sequence ID" value="GFR67740.1"/>
    <property type="molecule type" value="Genomic_DNA"/>
</dbReference>
<feature type="transmembrane region" description="Helical" evidence="12">
    <location>
        <begin position="43"/>
        <end position="66"/>
    </location>
</feature>
<dbReference type="GO" id="GO:0005886">
    <property type="term" value="C:plasma membrane"/>
    <property type="evidence" value="ECO:0007669"/>
    <property type="project" value="UniProtKB-SubCell"/>
</dbReference>
<evidence type="ECO:0000256" key="7">
    <source>
        <dbReference type="ARBA" id="ARBA00023157"/>
    </source>
</evidence>
<comment type="caution">
    <text evidence="14">The sequence shown here is derived from an EMBL/GenBank/DDBJ whole genome shotgun (WGS) entry which is preliminary data.</text>
</comment>
<proteinExistence type="predicted"/>
<evidence type="ECO:0000313" key="14">
    <source>
        <dbReference type="EMBL" id="GFR67740.1"/>
    </source>
</evidence>
<dbReference type="PANTHER" id="PTHR24246">
    <property type="entry name" value="OLFACTORY RECEPTOR AND ADENOSINE RECEPTOR"/>
    <property type="match status" value="1"/>
</dbReference>
<feature type="transmembrane region" description="Helical" evidence="12">
    <location>
        <begin position="120"/>
        <end position="142"/>
    </location>
</feature>
<evidence type="ECO:0000256" key="5">
    <source>
        <dbReference type="ARBA" id="ARBA00023040"/>
    </source>
</evidence>
<keyword evidence="8 14" id="KW-0675">Receptor</keyword>
<protein>
    <submittedName>
        <fullName evidence="14">Adenosine receptor A1-like</fullName>
    </submittedName>
</protein>
<reference evidence="14 15" key="1">
    <citation type="journal article" date="2021" name="Elife">
        <title>Chloroplast acquisition without the gene transfer in kleptoplastic sea slugs, Plakobranchus ocellatus.</title>
        <authorList>
            <person name="Maeda T."/>
            <person name="Takahashi S."/>
            <person name="Yoshida T."/>
            <person name="Shimamura S."/>
            <person name="Takaki Y."/>
            <person name="Nagai Y."/>
            <person name="Toyoda A."/>
            <person name="Suzuki Y."/>
            <person name="Arimoto A."/>
            <person name="Ishii H."/>
            <person name="Satoh N."/>
            <person name="Nishiyama T."/>
            <person name="Hasebe M."/>
            <person name="Maruyama T."/>
            <person name="Minagawa J."/>
            <person name="Obokata J."/>
            <person name="Shigenobu S."/>
        </authorList>
    </citation>
    <scope>NUCLEOTIDE SEQUENCE [LARGE SCALE GENOMIC DNA]</scope>
</reference>
<dbReference type="PROSITE" id="PS50262">
    <property type="entry name" value="G_PROTEIN_RECEP_F1_2"/>
    <property type="match status" value="1"/>
</dbReference>
<dbReference type="PRINTS" id="PR00237">
    <property type="entry name" value="GPCRRHODOPSN"/>
</dbReference>
<name>A0AAV4F403_9GAST</name>
<feature type="transmembrane region" description="Helical" evidence="12">
    <location>
        <begin position="72"/>
        <end position="99"/>
    </location>
</feature>
<sequence length="674" mass="75700">MDRTSIIYISAEVAVGLTSAVGNCIVLVAILRTRRLHTITNVFVGNLAIADIVVGFLVAPLAALSFKGLPQNFYGCVLVNSLILLFTNVSIFMLLAVALERFLAIKEPFIYQRVLTVRRAIKINMAVWLLGTLLGLVPLYGWNSGNKDIESCQFTAVITYEYMVYFQFFGLVLVPLSLMLSIYIYIFIIVRRHSRQTHALHRHVQLNNPTAGERRQQDRDAADNRKFNKDVRAAKMFALLIVLFGVFWLPVNIFNCLSLFCPKECKFTYEALLVAIVMSHANSSINPFIYATSNSRIKKAIKVMFGWSGSIHDSSTEINNEGRTTNGVTVNRTAARDNGTHHNLQTHNETHRESPTLPFYKIFTINPVATLEVEDKQKDTTVSATVHPSSSVDSTQNHSSGIIRDAQITEMACHRRNSFAAFSTYSPLQRHNKAHVHKSLSHPQTMRRRSCSMEELNLSGLSETQLAENSRKAKLFCVELQTGEQTSEQTFSSMCQYHPQIAPSFCEQHSPQSHPDHSTCLHNSEAYEHVPWPQIDTNINGAEDNGNDSSIENKCSSKHSNVKDKQQKSAEFGIYGDMECTEVMKDSFELEEMTSSPTLDKIPTGVSTLFDNVFRTLELPLTEFPLNSVDLDLTSDSETVSSIRSRAKLKSPSLFSELEESNMAQSKWAHHTKL</sequence>
<feature type="compositionally biased region" description="Polar residues" evidence="11">
    <location>
        <begin position="380"/>
        <end position="399"/>
    </location>
</feature>
<keyword evidence="7" id="KW-1015">Disulfide bond</keyword>
<dbReference type="PRINTS" id="PR00424">
    <property type="entry name" value="ADENOSINER"/>
</dbReference>
<evidence type="ECO:0000259" key="13">
    <source>
        <dbReference type="PROSITE" id="PS50262"/>
    </source>
</evidence>
<dbReference type="GO" id="GO:0001609">
    <property type="term" value="F:G protein-coupled adenosine receptor activity"/>
    <property type="evidence" value="ECO:0007669"/>
    <property type="project" value="InterPro"/>
</dbReference>
<evidence type="ECO:0000256" key="12">
    <source>
        <dbReference type="SAM" id="Phobius"/>
    </source>
</evidence>
<accession>A0AAV4F403</accession>
<dbReference type="AlphaFoldDB" id="A0AAV4F403"/>
<evidence type="ECO:0000256" key="3">
    <source>
        <dbReference type="ARBA" id="ARBA00022692"/>
    </source>
</evidence>
<gene>
    <name evidence="14" type="ORF">ElyMa_005590600</name>
</gene>
<dbReference type="InterPro" id="IPR000276">
    <property type="entry name" value="GPCR_Rhodpsn"/>
</dbReference>
<feature type="region of interest" description="Disordered" evidence="11">
    <location>
        <begin position="379"/>
        <end position="399"/>
    </location>
</feature>
<keyword evidence="6 12" id="KW-0472">Membrane</keyword>
<evidence type="ECO:0000256" key="10">
    <source>
        <dbReference type="ARBA" id="ARBA00023224"/>
    </source>
</evidence>
<dbReference type="SUPFAM" id="SSF81321">
    <property type="entry name" value="Family A G protein-coupled receptor-like"/>
    <property type="match status" value="1"/>
</dbReference>